<dbReference type="GeneID" id="60659170"/>
<keyword evidence="4" id="KW-0694">RNA-binding</keyword>
<comment type="similarity">
    <text evidence="2">Belongs to the CRISPR-associated Csm2 family.</text>
</comment>
<evidence type="ECO:0000256" key="4">
    <source>
        <dbReference type="ARBA" id="ARBA00022884"/>
    </source>
</evidence>
<proteinExistence type="inferred from homology"/>
<dbReference type="RefSeq" id="WP_029491185.1">
    <property type="nucleotide sequence ID" value="NZ_ATKF01000063.1"/>
</dbReference>
<dbReference type="NCBIfam" id="TIGR01870">
    <property type="entry name" value="cas_TM1810_Csm2"/>
    <property type="match status" value="1"/>
</dbReference>
<dbReference type="InterPro" id="IPR010149">
    <property type="entry name" value="CRISPR-assoc_prot_Csm2_III-A"/>
</dbReference>
<evidence type="ECO:0000256" key="6">
    <source>
        <dbReference type="ARBA" id="ARBA00031723"/>
    </source>
</evidence>
<dbReference type="Proteomes" id="UP000063275">
    <property type="component" value="Chromosome"/>
</dbReference>
<accession>A0A0S2ZM52</accession>
<name>A0A0S2ZM52_9FUSO</name>
<dbReference type="OrthoDB" id="1862673at2"/>
<sequence length="122" mass="14526">MNNLNVQEKIEKYQEDKKNRVTTTQLRLLLSNAVIIKNKIQVETRAKKGDEISEKLENEIKYLLVKHIYQCGREANVKRFDNEFHISGKIKGIGKSAKKFNEFYRYLEEIVAYMKYYESDNK</sequence>
<gene>
    <name evidence="7" type="ORF">RN87_05735</name>
</gene>
<evidence type="ECO:0000256" key="1">
    <source>
        <dbReference type="ARBA" id="ARBA00003640"/>
    </source>
</evidence>
<dbReference type="Pfam" id="PF03750">
    <property type="entry name" value="Csm2_III-A"/>
    <property type="match status" value="1"/>
</dbReference>
<keyword evidence="5" id="KW-0051">Antiviral defense</keyword>
<dbReference type="AlphaFoldDB" id="A0A0S2ZM52"/>
<dbReference type="KEGG" id="fhw:RN87_05735"/>
<protein>
    <recommendedName>
        <fullName evidence="3">CRISPR system Cms protein Csm2</fullName>
    </recommendedName>
    <alternativeName>
        <fullName evidence="6">CRISPR type III A-associated protein Csm2</fullName>
    </alternativeName>
</protein>
<evidence type="ECO:0000313" key="7">
    <source>
        <dbReference type="EMBL" id="ALQ40029.1"/>
    </source>
</evidence>
<evidence type="ECO:0000256" key="3">
    <source>
        <dbReference type="ARBA" id="ARBA00016118"/>
    </source>
</evidence>
<evidence type="ECO:0000256" key="5">
    <source>
        <dbReference type="ARBA" id="ARBA00023118"/>
    </source>
</evidence>
<evidence type="ECO:0000313" key="8">
    <source>
        <dbReference type="Proteomes" id="UP000063275"/>
    </source>
</evidence>
<reference evidence="7 8" key="1">
    <citation type="submission" date="2015-11" db="EMBL/GenBank/DDBJ databases">
        <authorList>
            <person name="Zhang Y."/>
            <person name="Guo Z."/>
        </authorList>
    </citation>
    <scope>NUCLEOTIDE SEQUENCE [LARGE SCALE GENOMIC DNA]</scope>
    <source>
        <strain evidence="7 8">ChDC F174</strain>
    </source>
</reference>
<dbReference type="EMBL" id="CP013331">
    <property type="protein sequence ID" value="ALQ40029.1"/>
    <property type="molecule type" value="Genomic_DNA"/>
</dbReference>
<comment type="function">
    <text evidence="1">This subunit may be involved in monitoring complementarity of crRNA and target RNA.</text>
</comment>
<evidence type="ECO:0000256" key="2">
    <source>
        <dbReference type="ARBA" id="ARBA00006896"/>
    </source>
</evidence>
<dbReference type="GO" id="GO:0051607">
    <property type="term" value="P:defense response to virus"/>
    <property type="evidence" value="ECO:0007669"/>
    <property type="project" value="UniProtKB-KW"/>
</dbReference>
<organism evidence="7">
    <name type="scientific">Fusobacterium hwasookii ChDC F174</name>
    <dbReference type="NCBI Taxonomy" id="1307442"/>
    <lineage>
        <taxon>Bacteria</taxon>
        <taxon>Fusobacteriati</taxon>
        <taxon>Fusobacteriota</taxon>
        <taxon>Fusobacteriia</taxon>
        <taxon>Fusobacteriales</taxon>
        <taxon>Fusobacteriaceae</taxon>
        <taxon>Fusobacterium</taxon>
    </lineage>
</organism>
<dbReference type="GO" id="GO:0003723">
    <property type="term" value="F:RNA binding"/>
    <property type="evidence" value="ECO:0007669"/>
    <property type="project" value="UniProtKB-KW"/>
</dbReference>